<evidence type="ECO:0000313" key="2">
    <source>
        <dbReference type="Proteomes" id="UP000182835"/>
    </source>
</evidence>
<comment type="caution">
    <text evidence="1">The sequence shown here is derived from an EMBL/GenBank/DDBJ whole genome shotgun (WGS) entry which is preliminary data.</text>
</comment>
<name>A0A1L8R536_9ENTE</name>
<dbReference type="Pfam" id="PF25681">
    <property type="entry name" value="Phage_TTP_17"/>
    <property type="match status" value="1"/>
</dbReference>
<dbReference type="STRING" id="317010.RU96_GL000599"/>
<dbReference type="EMBL" id="JXKG01000013">
    <property type="protein sequence ID" value="OJG14845.1"/>
    <property type="molecule type" value="Genomic_DNA"/>
</dbReference>
<sequence length="194" mass="20757">MSDVKNVTTAKPKVGGAVYSAPLGTALPTDAIVELDKAFKGLGYISEDGMTNSNTPETDNIKAWGGDIVDVVQTEKADTFSYTLIEALNPEVLKEVYGPKNVTGTLETGITIKANSTPMEEHVLVVEMVLKGGVLKRIVIPNGKVSEVGEIVYKDDETSGYETTITALPDSKENTHYEYIQKPATSDGGSKDDV</sequence>
<proteinExistence type="predicted"/>
<dbReference type="RefSeq" id="WP_071865127.1">
    <property type="nucleotide sequence ID" value="NZ_JBHLVQ010000002.1"/>
</dbReference>
<organism evidence="1 2">
    <name type="scientific">Enterococcus canintestini</name>
    <dbReference type="NCBI Taxonomy" id="317010"/>
    <lineage>
        <taxon>Bacteria</taxon>
        <taxon>Bacillati</taxon>
        <taxon>Bacillota</taxon>
        <taxon>Bacilli</taxon>
        <taxon>Lactobacillales</taxon>
        <taxon>Enterococcaceae</taxon>
        <taxon>Enterococcus</taxon>
    </lineage>
</organism>
<dbReference type="OrthoDB" id="2184509at2"/>
<gene>
    <name evidence="1" type="ORF">RU96_GL000599</name>
</gene>
<dbReference type="AlphaFoldDB" id="A0A1L8R536"/>
<protein>
    <recommendedName>
        <fullName evidence="3">Phage tail protein</fullName>
    </recommendedName>
</protein>
<evidence type="ECO:0000313" key="1">
    <source>
        <dbReference type="EMBL" id="OJG14845.1"/>
    </source>
</evidence>
<reference evidence="1 2" key="1">
    <citation type="submission" date="2014-12" db="EMBL/GenBank/DDBJ databases">
        <title>Draft genome sequences of 29 type strains of Enterococci.</title>
        <authorList>
            <person name="Zhong Z."/>
            <person name="Sun Z."/>
            <person name="Liu W."/>
            <person name="Zhang W."/>
            <person name="Zhang H."/>
        </authorList>
    </citation>
    <scope>NUCLEOTIDE SEQUENCE [LARGE SCALE GENOMIC DNA]</scope>
    <source>
        <strain evidence="1 2">DSM 21207</strain>
    </source>
</reference>
<dbReference type="InterPro" id="IPR058154">
    <property type="entry name" value="Bxb1_TTP-like"/>
</dbReference>
<evidence type="ECO:0008006" key="3">
    <source>
        <dbReference type="Google" id="ProtNLM"/>
    </source>
</evidence>
<accession>A0A1L8R536</accession>
<dbReference type="Proteomes" id="UP000182835">
    <property type="component" value="Unassembled WGS sequence"/>
</dbReference>